<evidence type="ECO:0000256" key="1">
    <source>
        <dbReference type="SAM" id="MobiDB-lite"/>
    </source>
</evidence>
<evidence type="ECO:0008006" key="4">
    <source>
        <dbReference type="Google" id="ProtNLM"/>
    </source>
</evidence>
<reference evidence="2 3" key="1">
    <citation type="submission" date="2022-10" db="EMBL/GenBank/DDBJ databases">
        <title>Luteolibacter flavescens strain MCCC 1K03193, whole genome shotgun sequencing project.</title>
        <authorList>
            <person name="Zhao G."/>
            <person name="Shen L."/>
        </authorList>
    </citation>
    <scope>NUCLEOTIDE SEQUENCE [LARGE SCALE GENOMIC DNA]</scope>
    <source>
        <strain evidence="2 3">MCCC 1K03193</strain>
    </source>
</reference>
<organism evidence="2 3">
    <name type="scientific">Luteolibacter flavescens</name>
    <dbReference type="NCBI Taxonomy" id="1859460"/>
    <lineage>
        <taxon>Bacteria</taxon>
        <taxon>Pseudomonadati</taxon>
        <taxon>Verrucomicrobiota</taxon>
        <taxon>Verrucomicrobiia</taxon>
        <taxon>Verrucomicrobiales</taxon>
        <taxon>Verrucomicrobiaceae</taxon>
        <taxon>Luteolibacter</taxon>
    </lineage>
</organism>
<dbReference type="RefSeq" id="WP_264499971.1">
    <property type="nucleotide sequence ID" value="NZ_JAPDDS010000002.1"/>
</dbReference>
<accession>A0ABT3FKB5</accession>
<evidence type="ECO:0000313" key="3">
    <source>
        <dbReference type="Proteomes" id="UP001207930"/>
    </source>
</evidence>
<dbReference type="Proteomes" id="UP001207930">
    <property type="component" value="Unassembled WGS sequence"/>
</dbReference>
<comment type="caution">
    <text evidence="2">The sequence shown here is derived from an EMBL/GenBank/DDBJ whole genome shotgun (WGS) entry which is preliminary data.</text>
</comment>
<dbReference type="EMBL" id="JAPDDS010000002">
    <property type="protein sequence ID" value="MCW1884012.1"/>
    <property type="molecule type" value="Genomic_DNA"/>
</dbReference>
<sequence>MPEPWVTITEDEVLDSMTLVEREDFAQVSTAAGRPDRLPGIISDLIAEVRGYIATWSQNSLSADATKIPQGFRARALSIIRWRTLITIPGYDPGPARKDDWEKAEAFMKDVATGKIRPQPAPDAVPTEVPGEKPHATPRIYARGRQFTRRSQDGI</sequence>
<evidence type="ECO:0000313" key="2">
    <source>
        <dbReference type="EMBL" id="MCW1884012.1"/>
    </source>
</evidence>
<name>A0ABT3FKB5_9BACT</name>
<protein>
    <recommendedName>
        <fullName evidence="4">DUF1320 domain-containing protein</fullName>
    </recommendedName>
</protein>
<keyword evidence="3" id="KW-1185">Reference proteome</keyword>
<proteinExistence type="predicted"/>
<gene>
    <name evidence="2" type="ORF">OKA04_04680</name>
</gene>
<feature type="region of interest" description="Disordered" evidence="1">
    <location>
        <begin position="113"/>
        <end position="155"/>
    </location>
</feature>